<sequence>MEKNEEEPVKKPFDIGDKVHVKKTALLPTGFDGEVGKVYENSILIDIDPETVAKARSEELHDLHGRVIVRFAEAKKIEA</sequence>
<dbReference type="STRING" id="319652.IV80_GL001649"/>
<evidence type="ECO:0000313" key="2">
    <source>
        <dbReference type="Proteomes" id="UP000051568"/>
    </source>
</evidence>
<organism evidence="1 2">
    <name type="scientific">Pediococcus cellicola</name>
    <dbReference type="NCBI Taxonomy" id="319652"/>
    <lineage>
        <taxon>Bacteria</taxon>
        <taxon>Bacillati</taxon>
        <taxon>Bacillota</taxon>
        <taxon>Bacilli</taxon>
        <taxon>Lactobacillales</taxon>
        <taxon>Lactobacillaceae</taxon>
        <taxon>Pediococcus</taxon>
    </lineage>
</organism>
<accession>A0A0R2IMA5</accession>
<dbReference type="EMBL" id="JQBR01000006">
    <property type="protein sequence ID" value="KRN66088.1"/>
    <property type="molecule type" value="Genomic_DNA"/>
</dbReference>
<dbReference type="OrthoDB" id="2247035at2"/>
<dbReference type="PATRIC" id="fig|319652.3.peg.1671"/>
<dbReference type="Proteomes" id="UP000051568">
    <property type="component" value="Unassembled WGS sequence"/>
</dbReference>
<dbReference type="AlphaFoldDB" id="A0A0R2IMA5"/>
<gene>
    <name evidence="1" type="ORF">IV80_GL001649</name>
</gene>
<proteinExistence type="predicted"/>
<comment type="caution">
    <text evidence="1">The sequence shown here is derived from an EMBL/GenBank/DDBJ whole genome shotgun (WGS) entry which is preliminary data.</text>
</comment>
<reference evidence="1 2" key="1">
    <citation type="journal article" date="2015" name="Genome Announc.">
        <title>Expanding the biotechnology potential of lactobacilli through comparative genomics of 213 strains and associated genera.</title>
        <authorList>
            <person name="Sun Z."/>
            <person name="Harris H.M."/>
            <person name="McCann A."/>
            <person name="Guo C."/>
            <person name="Argimon S."/>
            <person name="Zhang W."/>
            <person name="Yang X."/>
            <person name="Jeffery I.B."/>
            <person name="Cooney J.C."/>
            <person name="Kagawa T.F."/>
            <person name="Liu W."/>
            <person name="Song Y."/>
            <person name="Salvetti E."/>
            <person name="Wrobel A."/>
            <person name="Rasinkangas P."/>
            <person name="Parkhill J."/>
            <person name="Rea M.C."/>
            <person name="O'Sullivan O."/>
            <person name="Ritari J."/>
            <person name="Douillard F.P."/>
            <person name="Paul Ross R."/>
            <person name="Yang R."/>
            <person name="Briner A.E."/>
            <person name="Felis G.E."/>
            <person name="de Vos W.M."/>
            <person name="Barrangou R."/>
            <person name="Klaenhammer T.R."/>
            <person name="Caufield P.W."/>
            <person name="Cui Y."/>
            <person name="Zhang H."/>
            <person name="O'Toole P.W."/>
        </authorList>
    </citation>
    <scope>NUCLEOTIDE SEQUENCE [LARGE SCALE GENOMIC DNA]</scope>
    <source>
        <strain evidence="1 2">DSM 17757</strain>
    </source>
</reference>
<dbReference type="RefSeq" id="WP_057751371.1">
    <property type="nucleotide sequence ID" value="NZ_BJVH01000007.1"/>
</dbReference>
<name>A0A0R2IMA5_9LACO</name>
<evidence type="ECO:0008006" key="3">
    <source>
        <dbReference type="Google" id="ProtNLM"/>
    </source>
</evidence>
<evidence type="ECO:0000313" key="1">
    <source>
        <dbReference type="EMBL" id="KRN66088.1"/>
    </source>
</evidence>
<keyword evidence="2" id="KW-1185">Reference proteome</keyword>
<protein>
    <recommendedName>
        <fullName evidence="3">Preprotein translocase subunit YajC</fullName>
    </recommendedName>
</protein>